<reference evidence="1 2" key="1">
    <citation type="journal article" date="2013" name="Genome Announc.">
        <title>Complete Genome Sequence of the Solvent Producer Clostridium saccharobutylicum NCP262 (DSM 13864).</title>
        <authorList>
            <person name="Poehlein A."/>
            <person name="Hartwich K."/>
            <person name="Krabben P."/>
            <person name="Ehrenreich A."/>
            <person name="Liebl W."/>
            <person name="Durre P."/>
            <person name="Gottschalk G."/>
            <person name="Daniel R."/>
        </authorList>
    </citation>
    <scope>NUCLEOTIDE SEQUENCE [LARGE SCALE GENOMIC DNA]</scope>
    <source>
        <strain evidence="1">DSM 13864</strain>
    </source>
</reference>
<name>U5MY07_CLOSA</name>
<dbReference type="KEGG" id="csb:CLSA_c44770"/>
<proteinExistence type="predicted"/>
<dbReference type="HOGENOM" id="CLU_3198205_0_0_9"/>
<sequence length="45" mass="5002">MIRGKIKKLSVQIEIINDIYSMGLANSGFSNKHGNKLKIGEVEKV</sequence>
<evidence type="ECO:0000313" key="2">
    <source>
        <dbReference type="Proteomes" id="UP000017118"/>
    </source>
</evidence>
<dbReference type="EMBL" id="CP006721">
    <property type="protein sequence ID" value="AGX45413.1"/>
    <property type="molecule type" value="Genomic_DNA"/>
</dbReference>
<dbReference type="PATRIC" id="fig|1345695.3.peg.4452"/>
<keyword evidence="2" id="KW-1185">Reference proteome</keyword>
<protein>
    <submittedName>
        <fullName evidence="1">Uncharacterized protein</fullName>
    </submittedName>
</protein>
<accession>U5MY07</accession>
<evidence type="ECO:0000313" key="1">
    <source>
        <dbReference type="EMBL" id="AGX45413.1"/>
    </source>
</evidence>
<organism evidence="1 2">
    <name type="scientific">Clostridium saccharobutylicum DSM 13864</name>
    <dbReference type="NCBI Taxonomy" id="1345695"/>
    <lineage>
        <taxon>Bacteria</taxon>
        <taxon>Bacillati</taxon>
        <taxon>Bacillota</taxon>
        <taxon>Clostridia</taxon>
        <taxon>Eubacteriales</taxon>
        <taxon>Clostridiaceae</taxon>
        <taxon>Clostridium</taxon>
    </lineage>
</organism>
<gene>
    <name evidence="1" type="ORF">CLSA_c44770</name>
</gene>
<dbReference type="AlphaFoldDB" id="U5MY07"/>
<dbReference type="Proteomes" id="UP000017118">
    <property type="component" value="Chromosome"/>
</dbReference>